<dbReference type="InterPro" id="IPR001789">
    <property type="entry name" value="Sig_transdc_resp-reg_receiver"/>
</dbReference>
<keyword evidence="5" id="KW-1185">Reference proteome</keyword>
<dbReference type="SMART" id="SM00448">
    <property type="entry name" value="REC"/>
    <property type="match status" value="1"/>
</dbReference>
<dbReference type="OrthoDB" id="524459at2"/>
<dbReference type="RefSeq" id="WP_106300272.1">
    <property type="nucleotide sequence ID" value="NZ_PVWO01000022.1"/>
</dbReference>
<dbReference type="PROSITE" id="PS50110">
    <property type="entry name" value="RESPONSE_REGULATORY"/>
    <property type="match status" value="1"/>
</dbReference>
<feature type="domain" description="Response regulatory" evidence="3">
    <location>
        <begin position="288"/>
        <end position="404"/>
    </location>
</feature>
<accession>A0A2T1GLY0</accession>
<evidence type="ECO:0000313" key="4">
    <source>
        <dbReference type="EMBL" id="PSB58839.1"/>
    </source>
</evidence>
<proteinExistence type="predicted"/>
<dbReference type="Gene3D" id="3.40.50.2300">
    <property type="match status" value="1"/>
</dbReference>
<reference evidence="4 5" key="1">
    <citation type="submission" date="2018-03" db="EMBL/GenBank/DDBJ databases">
        <title>The ancient ancestry and fast evolution of plastids.</title>
        <authorList>
            <person name="Moore K.R."/>
            <person name="Magnabosco C."/>
            <person name="Momper L."/>
            <person name="Gold D.A."/>
            <person name="Bosak T."/>
            <person name="Fournier G.P."/>
        </authorList>
    </citation>
    <scope>NUCLEOTIDE SEQUENCE [LARGE SCALE GENOMIC DNA]</scope>
    <source>
        <strain evidence="4 5">CCALA 037</strain>
    </source>
</reference>
<evidence type="ECO:0000256" key="2">
    <source>
        <dbReference type="PROSITE-ProRule" id="PRU00169"/>
    </source>
</evidence>
<dbReference type="InterPro" id="IPR024186">
    <property type="entry name" value="Sig_transdc_resp-reg_PatA"/>
</dbReference>
<organism evidence="4 5">
    <name type="scientific">Chamaesiphon polymorphus CCALA 037</name>
    <dbReference type="NCBI Taxonomy" id="2107692"/>
    <lineage>
        <taxon>Bacteria</taxon>
        <taxon>Bacillati</taxon>
        <taxon>Cyanobacteriota</taxon>
        <taxon>Cyanophyceae</taxon>
        <taxon>Gomontiellales</taxon>
        <taxon>Chamaesiphonaceae</taxon>
        <taxon>Chamaesiphon</taxon>
    </lineage>
</organism>
<dbReference type="EMBL" id="PVWO01000022">
    <property type="protein sequence ID" value="PSB58839.1"/>
    <property type="molecule type" value="Genomic_DNA"/>
</dbReference>
<dbReference type="PANTHER" id="PTHR44591:SF23">
    <property type="entry name" value="CHEY SUBFAMILY"/>
    <property type="match status" value="1"/>
</dbReference>
<dbReference type="InterPro" id="IPR050595">
    <property type="entry name" value="Bact_response_regulator"/>
</dbReference>
<dbReference type="InterPro" id="IPR025497">
    <property type="entry name" value="PatA-like_N"/>
</dbReference>
<dbReference type="GO" id="GO:0000160">
    <property type="term" value="P:phosphorelay signal transduction system"/>
    <property type="evidence" value="ECO:0007669"/>
    <property type="project" value="InterPro"/>
</dbReference>
<dbReference type="Proteomes" id="UP000238937">
    <property type="component" value="Unassembled WGS sequence"/>
</dbReference>
<protein>
    <recommendedName>
        <fullName evidence="3">Response regulatory domain-containing protein</fullName>
    </recommendedName>
</protein>
<dbReference type="PANTHER" id="PTHR44591">
    <property type="entry name" value="STRESS RESPONSE REGULATOR PROTEIN 1"/>
    <property type="match status" value="1"/>
</dbReference>
<evidence type="ECO:0000256" key="1">
    <source>
        <dbReference type="ARBA" id="ARBA00022553"/>
    </source>
</evidence>
<dbReference type="Pfam" id="PF14332">
    <property type="entry name" value="DUF4388"/>
    <property type="match status" value="1"/>
</dbReference>
<dbReference type="AlphaFoldDB" id="A0A2T1GLY0"/>
<sequence>MNNDLHYLTAADPQRNAIGRFQYLSWGEFTGAVDITVASGQAWEVVFYQGQIAWIVDRTQTNRIWQRLLRAEVGYEHVGLDLLFQAANHQPWPGFEQGREVCWQYQGALSLMMLAEIKTSELTNILTIAARETIFDLLQYSQGQKLQFRSQSEIFIERPPITINTEEVIAQAEIMWQEWHTQKLGNISPNKTPVIRHPVQLYRQTTPIIYQNLVQVITGKRTLREIAIEIDEDLLLLTRSLTRYIQTGIIELIDLPDLKSPLPINKFLPERQIVRTPSPPPKPVQSKLVICIDDNPRVCESMRAIVTDAGYRFIAIQDATQALPRLLENKPDLIFLDLIMPKINGYEICGQIRRISALANTPIVILTGKDGLLDRVRSKVVGASEFTCKPITEYAILSSLDKYIGTTASKN</sequence>
<gene>
    <name evidence="4" type="ORF">C7B77_03245</name>
</gene>
<keyword evidence="1 2" id="KW-0597">Phosphoprotein</keyword>
<dbReference type="PIRSF" id="PIRSF005897">
    <property type="entry name" value="RR_PatA"/>
    <property type="match status" value="1"/>
</dbReference>
<name>A0A2T1GLY0_9CYAN</name>
<evidence type="ECO:0000259" key="3">
    <source>
        <dbReference type="PROSITE" id="PS50110"/>
    </source>
</evidence>
<dbReference type="SUPFAM" id="SSF52172">
    <property type="entry name" value="CheY-like"/>
    <property type="match status" value="1"/>
</dbReference>
<evidence type="ECO:0000313" key="5">
    <source>
        <dbReference type="Proteomes" id="UP000238937"/>
    </source>
</evidence>
<comment type="caution">
    <text evidence="4">The sequence shown here is derived from an EMBL/GenBank/DDBJ whole genome shotgun (WGS) entry which is preliminary data.</text>
</comment>
<dbReference type="Pfam" id="PF00072">
    <property type="entry name" value="Response_reg"/>
    <property type="match status" value="1"/>
</dbReference>
<dbReference type="InterPro" id="IPR011006">
    <property type="entry name" value="CheY-like_superfamily"/>
</dbReference>
<feature type="modified residue" description="4-aspartylphosphate" evidence="2">
    <location>
        <position position="337"/>
    </location>
</feature>